<dbReference type="Pfam" id="PF01627">
    <property type="entry name" value="Hpt"/>
    <property type="match status" value="1"/>
</dbReference>
<dbReference type="SUPFAM" id="SSF47226">
    <property type="entry name" value="Histidine-containing phosphotransfer domain, HPT domain"/>
    <property type="match status" value="1"/>
</dbReference>
<feature type="modified residue" description="Phosphohistidine" evidence="1">
    <location>
        <position position="62"/>
    </location>
</feature>
<evidence type="ECO:0000256" key="1">
    <source>
        <dbReference type="PROSITE-ProRule" id="PRU00110"/>
    </source>
</evidence>
<organism evidence="3 4">
    <name type="scientific">Candidatus Sulfuritelmatomonas gaucii</name>
    <dbReference type="NCBI Taxonomy" id="2043161"/>
    <lineage>
        <taxon>Bacteria</taxon>
        <taxon>Pseudomonadati</taxon>
        <taxon>Acidobacteriota</taxon>
        <taxon>Terriglobia</taxon>
        <taxon>Terriglobales</taxon>
        <taxon>Acidobacteriaceae</taxon>
        <taxon>Candidatus Sulfuritelmatomonas</taxon>
    </lineage>
</organism>
<accession>A0A2N9M339</accession>
<dbReference type="CDD" id="cd00088">
    <property type="entry name" value="HPT"/>
    <property type="match status" value="1"/>
</dbReference>
<keyword evidence="1" id="KW-0597">Phosphoprotein</keyword>
<sequence length="139" mass="15207">MKSLTSLERFLVLPELLDRVENDEDLLAELFALFQEDLPGSRAALRTAIERAELPEIERVAHRLKGMLANLSAKQAASLAAVIESAARAGDTEKIWQTQAVFDPELSAFSAKLDSQAVFDPELSAFSAKLDSFMAGVEN</sequence>
<gene>
    <name evidence="3" type="ORF">SBA5_720011</name>
</gene>
<reference evidence="4" key="1">
    <citation type="submission" date="2018-02" db="EMBL/GenBank/DDBJ databases">
        <authorList>
            <person name="Hausmann B."/>
        </authorList>
    </citation>
    <scope>NUCLEOTIDE SEQUENCE [LARGE SCALE GENOMIC DNA]</scope>
    <source>
        <strain evidence="4">Peat soil MAG SbA5</strain>
    </source>
</reference>
<evidence type="ECO:0000313" key="3">
    <source>
        <dbReference type="EMBL" id="SPE29840.1"/>
    </source>
</evidence>
<evidence type="ECO:0000313" key="4">
    <source>
        <dbReference type="Proteomes" id="UP000239735"/>
    </source>
</evidence>
<dbReference type="AlphaFoldDB" id="A0A2N9M339"/>
<dbReference type="InterPro" id="IPR036641">
    <property type="entry name" value="HPT_dom_sf"/>
</dbReference>
<dbReference type="Proteomes" id="UP000239735">
    <property type="component" value="Unassembled WGS sequence"/>
</dbReference>
<feature type="domain" description="HPt" evidence="2">
    <location>
        <begin position="23"/>
        <end position="126"/>
    </location>
</feature>
<name>A0A2N9M339_9BACT</name>
<dbReference type="GO" id="GO:0000160">
    <property type="term" value="P:phosphorelay signal transduction system"/>
    <property type="evidence" value="ECO:0007669"/>
    <property type="project" value="InterPro"/>
</dbReference>
<dbReference type="GO" id="GO:0004672">
    <property type="term" value="F:protein kinase activity"/>
    <property type="evidence" value="ECO:0007669"/>
    <property type="project" value="UniProtKB-ARBA"/>
</dbReference>
<protein>
    <recommendedName>
        <fullName evidence="2">HPt domain-containing protein</fullName>
    </recommendedName>
</protein>
<dbReference type="PROSITE" id="PS50894">
    <property type="entry name" value="HPT"/>
    <property type="match status" value="1"/>
</dbReference>
<evidence type="ECO:0000259" key="2">
    <source>
        <dbReference type="PROSITE" id="PS50894"/>
    </source>
</evidence>
<dbReference type="EMBL" id="OKRB01000133">
    <property type="protein sequence ID" value="SPE29840.1"/>
    <property type="molecule type" value="Genomic_DNA"/>
</dbReference>
<dbReference type="InterPro" id="IPR008207">
    <property type="entry name" value="Sig_transdc_His_kin_Hpt_dom"/>
</dbReference>
<proteinExistence type="predicted"/>
<dbReference type="Gene3D" id="1.20.120.160">
    <property type="entry name" value="HPT domain"/>
    <property type="match status" value="1"/>
</dbReference>